<feature type="region of interest" description="Disordered" evidence="1">
    <location>
        <begin position="67"/>
        <end position="114"/>
    </location>
</feature>
<feature type="region of interest" description="Disordered" evidence="1">
    <location>
        <begin position="144"/>
        <end position="169"/>
    </location>
</feature>
<protein>
    <submittedName>
        <fullName evidence="2">Uncharacterized protein</fullName>
    </submittedName>
</protein>
<accession>A0ABX9FXC4</accession>
<dbReference type="EMBL" id="QNRL01000004">
    <property type="protein sequence ID" value="RBP11756.1"/>
    <property type="molecule type" value="Genomic_DNA"/>
</dbReference>
<gene>
    <name evidence="2" type="ORF">DFQ50_104285</name>
</gene>
<evidence type="ECO:0000256" key="1">
    <source>
        <dbReference type="SAM" id="MobiDB-lite"/>
    </source>
</evidence>
<evidence type="ECO:0000313" key="2">
    <source>
        <dbReference type="EMBL" id="RBP11756.1"/>
    </source>
</evidence>
<proteinExistence type="predicted"/>
<name>A0ABX9FXC4_9ENTR</name>
<sequence length="169" mass="18884">MALKKCSTPSLLEGFLIPLTPALSLREREKTHTDLYIVLDRFPHLREGRKPAPTFTSCSIGSLTLVRGENPHRPLHHARSVPSPQGEGENPHRPLHRARSVPSPKGGEKTRTDLYIMLDRPPHLREREKTCTDLYIVLDRSLTSGKGENPHRPLHHARSVPSPSGRGLG</sequence>
<reference evidence="2 3" key="1">
    <citation type="submission" date="2018-06" db="EMBL/GenBank/DDBJ databases">
        <title>Genomic Encyclopedia of Type Strains, Phase IV (KMG-IV): sequencing the most valuable type-strain genomes for metagenomic binning, comparative biology and taxonomic classification.</title>
        <authorList>
            <person name="Goeker M."/>
        </authorList>
    </citation>
    <scope>NUCLEOTIDE SEQUENCE [LARGE SCALE GENOMIC DNA]</scope>
    <source>
        <strain evidence="2 3">DSM 27453</strain>
    </source>
</reference>
<dbReference type="Proteomes" id="UP000253201">
    <property type="component" value="Unassembled WGS sequence"/>
</dbReference>
<keyword evidence="3" id="KW-1185">Reference proteome</keyword>
<evidence type="ECO:0000313" key="3">
    <source>
        <dbReference type="Proteomes" id="UP000253201"/>
    </source>
</evidence>
<organism evidence="2 3">
    <name type="scientific">Pseudocitrobacter faecalis</name>
    <dbReference type="NCBI Taxonomy" id="1398493"/>
    <lineage>
        <taxon>Bacteria</taxon>
        <taxon>Pseudomonadati</taxon>
        <taxon>Pseudomonadota</taxon>
        <taxon>Gammaproteobacteria</taxon>
        <taxon>Enterobacterales</taxon>
        <taxon>Enterobacteriaceae</taxon>
        <taxon>Pseudocitrobacter</taxon>
    </lineage>
</organism>
<comment type="caution">
    <text evidence="2">The sequence shown here is derived from an EMBL/GenBank/DDBJ whole genome shotgun (WGS) entry which is preliminary data.</text>
</comment>